<dbReference type="Pfam" id="PF12675">
    <property type="entry name" value="DUF3795"/>
    <property type="match status" value="1"/>
</dbReference>
<dbReference type="InterPro" id="IPR024227">
    <property type="entry name" value="DUF3795"/>
</dbReference>
<proteinExistence type="predicted"/>
<sequence>MDYFQMTAPCGLDCFNCDFFLAHENQEAMSVVKKISEEYRIPVEILLCNGCRNHNGQIPVQKLMLGEAHRCAAYECSQSKGLKFCSDCDQFPCDNLHPYADKAGTVPHNTKVFNLCLIKKMGLEKWAASKAAQVRKVYFTKPWTLTGK</sequence>
<dbReference type="EMBL" id="FR695874">
    <property type="protein sequence ID" value="CBX30343.1"/>
    <property type="molecule type" value="Genomic_DNA"/>
</dbReference>
<reference evidence="1" key="1">
    <citation type="journal article" date="2011" name="Environ. Microbiol.">
        <title>Genomic insights into the metabolic potential of the polycyclic aromatic hydrocarbon degrading sulfate-reducing Deltaproteobacterium N47.</title>
        <authorList>
            <person name="Bergmann F."/>
            <person name="Selesi D."/>
            <person name="Weinmaier T."/>
            <person name="Tischler P."/>
            <person name="Rattei T."/>
            <person name="Meckenstock R.U."/>
        </authorList>
    </citation>
    <scope>NUCLEOTIDE SEQUENCE</scope>
</reference>
<evidence type="ECO:0000313" key="1">
    <source>
        <dbReference type="EMBL" id="CBX30343.1"/>
    </source>
</evidence>
<name>E1YI74_9BACT</name>
<protein>
    <recommendedName>
        <fullName evidence="2">DUF3795 domain-containing protein</fullName>
    </recommendedName>
</protein>
<organism evidence="1">
    <name type="scientific">uncultured Desulfobacterium sp</name>
    <dbReference type="NCBI Taxonomy" id="201089"/>
    <lineage>
        <taxon>Bacteria</taxon>
        <taxon>Pseudomonadati</taxon>
        <taxon>Thermodesulfobacteriota</taxon>
        <taxon>Desulfobacteria</taxon>
        <taxon>Desulfobacterales</taxon>
        <taxon>Desulfobacteriaceae</taxon>
        <taxon>Desulfobacterium</taxon>
        <taxon>environmental samples</taxon>
    </lineage>
</organism>
<evidence type="ECO:0008006" key="2">
    <source>
        <dbReference type="Google" id="ProtNLM"/>
    </source>
</evidence>
<gene>
    <name evidence="1" type="ORF">N47_D31520</name>
</gene>
<dbReference type="AlphaFoldDB" id="E1YI74"/>
<accession>E1YI74</accession>